<gene>
    <name evidence="2" type="ORF">PHMEG_00011989</name>
</gene>
<keyword evidence="3" id="KW-1185">Reference proteome</keyword>
<sequence>MEVHKDPPAAWPPRVPPDPSDAKGDADGQNENGSGSSSTGPEMKPIAARTKAKTDEGDTTVKTDKQEKTEDAETAKASGKQAQKEVTSWEDEEGGKEPPQWDDMEMEPLSFAEMHAYLVDQLRGVPLDQAREVNGLEEFLQTMFDEEFEDHPAGFLPPGRRRYPMLDEDEMELMIQLFCKDVRAGQIEARNGE</sequence>
<protein>
    <submittedName>
        <fullName evidence="2">Uncharacterized protein</fullName>
    </submittedName>
</protein>
<evidence type="ECO:0000313" key="3">
    <source>
        <dbReference type="Proteomes" id="UP000198211"/>
    </source>
</evidence>
<name>A0A225WBK5_9STRA</name>
<evidence type="ECO:0000256" key="1">
    <source>
        <dbReference type="SAM" id="MobiDB-lite"/>
    </source>
</evidence>
<reference evidence="3" key="1">
    <citation type="submission" date="2017-03" db="EMBL/GenBank/DDBJ databases">
        <title>Phytopthora megakarya and P. palmivora, two closely related causual agents of cacao black pod achieved similar genome size and gene model numbers by different mechanisms.</title>
        <authorList>
            <person name="Ali S."/>
            <person name="Shao J."/>
            <person name="Larry D.J."/>
            <person name="Kronmiller B."/>
            <person name="Shen D."/>
            <person name="Strem M.D."/>
            <person name="Melnick R.L."/>
            <person name="Guiltinan M.J."/>
            <person name="Tyler B.M."/>
            <person name="Meinhardt L.W."/>
            <person name="Bailey B.A."/>
        </authorList>
    </citation>
    <scope>NUCLEOTIDE SEQUENCE [LARGE SCALE GENOMIC DNA]</scope>
    <source>
        <strain evidence="3">zdho120</strain>
    </source>
</reference>
<dbReference type="EMBL" id="NBNE01001320">
    <property type="protein sequence ID" value="OWZ14519.1"/>
    <property type="molecule type" value="Genomic_DNA"/>
</dbReference>
<dbReference type="AlphaFoldDB" id="A0A225WBK5"/>
<comment type="caution">
    <text evidence="2">The sequence shown here is derived from an EMBL/GenBank/DDBJ whole genome shotgun (WGS) entry which is preliminary data.</text>
</comment>
<dbReference type="Proteomes" id="UP000198211">
    <property type="component" value="Unassembled WGS sequence"/>
</dbReference>
<evidence type="ECO:0000313" key="2">
    <source>
        <dbReference type="EMBL" id="OWZ14519.1"/>
    </source>
</evidence>
<accession>A0A225WBK5</accession>
<organism evidence="2 3">
    <name type="scientific">Phytophthora megakarya</name>
    <dbReference type="NCBI Taxonomy" id="4795"/>
    <lineage>
        <taxon>Eukaryota</taxon>
        <taxon>Sar</taxon>
        <taxon>Stramenopiles</taxon>
        <taxon>Oomycota</taxon>
        <taxon>Peronosporomycetes</taxon>
        <taxon>Peronosporales</taxon>
        <taxon>Peronosporaceae</taxon>
        <taxon>Phytophthora</taxon>
    </lineage>
</organism>
<feature type="compositionally biased region" description="Polar residues" evidence="1">
    <location>
        <begin position="29"/>
        <end position="40"/>
    </location>
</feature>
<feature type="region of interest" description="Disordered" evidence="1">
    <location>
        <begin position="1"/>
        <end position="103"/>
    </location>
</feature>
<feature type="compositionally biased region" description="Basic and acidic residues" evidence="1">
    <location>
        <begin position="52"/>
        <end position="74"/>
    </location>
</feature>
<proteinExistence type="predicted"/>
<dbReference type="OrthoDB" id="129512at2759"/>
<feature type="compositionally biased region" description="Acidic residues" evidence="1">
    <location>
        <begin position="88"/>
        <end position="103"/>
    </location>
</feature>
<feature type="compositionally biased region" description="Pro residues" evidence="1">
    <location>
        <begin position="9"/>
        <end position="19"/>
    </location>
</feature>